<dbReference type="Gene3D" id="3.40.50.2300">
    <property type="match status" value="1"/>
</dbReference>
<dbReference type="Pfam" id="PF00072">
    <property type="entry name" value="Response_reg"/>
    <property type="match status" value="1"/>
</dbReference>
<dbReference type="InterPro" id="IPR011006">
    <property type="entry name" value="CheY-like_superfamily"/>
</dbReference>
<dbReference type="Proteomes" id="UP000219688">
    <property type="component" value="Unassembled WGS sequence"/>
</dbReference>
<dbReference type="GO" id="GO:0000160">
    <property type="term" value="P:phosphorelay signal transduction system"/>
    <property type="evidence" value="ECO:0007669"/>
    <property type="project" value="InterPro"/>
</dbReference>
<dbReference type="EMBL" id="OBQK01000001">
    <property type="protein sequence ID" value="SOC51972.1"/>
    <property type="molecule type" value="Genomic_DNA"/>
</dbReference>
<dbReference type="CDD" id="cd17535">
    <property type="entry name" value="REC_NarL-like"/>
    <property type="match status" value="1"/>
</dbReference>
<dbReference type="SUPFAM" id="SSF46894">
    <property type="entry name" value="C-terminal effector domain of the bipartite response regulators"/>
    <property type="match status" value="1"/>
</dbReference>
<dbReference type="PROSITE" id="PS50110">
    <property type="entry name" value="RESPONSE_REGULATORY"/>
    <property type="match status" value="1"/>
</dbReference>
<evidence type="ECO:0000313" key="5">
    <source>
        <dbReference type="Proteomes" id="UP000219688"/>
    </source>
</evidence>
<dbReference type="GO" id="GO:0006355">
    <property type="term" value="P:regulation of DNA-templated transcription"/>
    <property type="evidence" value="ECO:0007669"/>
    <property type="project" value="InterPro"/>
</dbReference>
<dbReference type="InterPro" id="IPR016032">
    <property type="entry name" value="Sig_transdc_resp-reg_C-effctor"/>
</dbReference>
<dbReference type="PANTHER" id="PTHR43214">
    <property type="entry name" value="TWO-COMPONENT RESPONSE REGULATOR"/>
    <property type="match status" value="1"/>
</dbReference>
<dbReference type="AlphaFoldDB" id="A0A285VCU9"/>
<dbReference type="InterPro" id="IPR001789">
    <property type="entry name" value="Sig_transdc_resp-reg_receiver"/>
</dbReference>
<evidence type="ECO:0000259" key="3">
    <source>
        <dbReference type="PROSITE" id="PS50110"/>
    </source>
</evidence>
<keyword evidence="2" id="KW-0597">Phosphoprotein</keyword>
<evidence type="ECO:0000256" key="2">
    <source>
        <dbReference type="PROSITE-ProRule" id="PRU00169"/>
    </source>
</evidence>
<name>A0A285VCU9_9MICO</name>
<keyword evidence="1" id="KW-0238">DNA-binding</keyword>
<accession>A0A285VCU9</accession>
<sequence length="213" mass="22125">MVEEKRTVMVVDDHQMFVQLLSAALSAEPDLECVGVAHDTASALATARELQPDVVVMDVRLGDGDGIAAAGELLATLPQTRVVILTAFADPRLVQRAADSGVSAVAAKDGEIEGLLALLRGARRGTFVTGPGIPVVQQPQDRFAAAGLSVEDGHLLRLLAAGFDEEGVARELGVEPQAARSRIRAVLSALGARTPVEAVSTAVSRGLLRVGHG</sequence>
<keyword evidence="5" id="KW-1185">Reference proteome</keyword>
<dbReference type="InterPro" id="IPR058245">
    <property type="entry name" value="NreC/VraR/RcsB-like_REC"/>
</dbReference>
<dbReference type="GO" id="GO:0003677">
    <property type="term" value="F:DNA binding"/>
    <property type="evidence" value="ECO:0007669"/>
    <property type="project" value="UniProtKB-KW"/>
</dbReference>
<evidence type="ECO:0000256" key="1">
    <source>
        <dbReference type="ARBA" id="ARBA00023125"/>
    </source>
</evidence>
<dbReference type="InterPro" id="IPR039420">
    <property type="entry name" value="WalR-like"/>
</dbReference>
<protein>
    <submittedName>
        <fullName evidence="4">Two component transcriptional regulator, LuxR family</fullName>
    </submittedName>
</protein>
<dbReference type="RefSeq" id="WP_097186572.1">
    <property type="nucleotide sequence ID" value="NZ_OBQK01000001.1"/>
</dbReference>
<proteinExistence type="predicted"/>
<dbReference type="PANTHER" id="PTHR43214:SF42">
    <property type="entry name" value="TRANSCRIPTIONAL REGULATORY PROTEIN DESR"/>
    <property type="match status" value="1"/>
</dbReference>
<evidence type="ECO:0000313" key="4">
    <source>
        <dbReference type="EMBL" id="SOC51972.1"/>
    </source>
</evidence>
<dbReference type="SMART" id="SM00448">
    <property type="entry name" value="REC"/>
    <property type="match status" value="1"/>
</dbReference>
<dbReference type="SUPFAM" id="SSF52172">
    <property type="entry name" value="CheY-like"/>
    <property type="match status" value="1"/>
</dbReference>
<feature type="domain" description="Response regulatory" evidence="3">
    <location>
        <begin position="7"/>
        <end position="123"/>
    </location>
</feature>
<reference evidence="5" key="1">
    <citation type="submission" date="2017-08" db="EMBL/GenBank/DDBJ databases">
        <authorList>
            <person name="Varghese N."/>
            <person name="Submissions S."/>
        </authorList>
    </citation>
    <scope>NUCLEOTIDE SEQUENCE [LARGE SCALE GENOMIC DNA]</scope>
    <source>
        <strain evidence="5">USBA17B2</strain>
    </source>
</reference>
<organism evidence="4 5">
    <name type="scientific">Ornithinimicrobium cerasi</name>
    <dbReference type="NCBI Taxonomy" id="2248773"/>
    <lineage>
        <taxon>Bacteria</taxon>
        <taxon>Bacillati</taxon>
        <taxon>Actinomycetota</taxon>
        <taxon>Actinomycetes</taxon>
        <taxon>Micrococcales</taxon>
        <taxon>Ornithinimicrobiaceae</taxon>
        <taxon>Ornithinimicrobium</taxon>
    </lineage>
</organism>
<feature type="modified residue" description="4-aspartylphosphate" evidence="2">
    <location>
        <position position="58"/>
    </location>
</feature>
<gene>
    <name evidence="4" type="ORF">SAMN05421879_101371</name>
</gene>